<name>A0ACB9XXH0_CHAAC</name>
<reference evidence="1" key="1">
    <citation type="submission" date="2022-05" db="EMBL/GenBank/DDBJ databases">
        <title>Chromosome-level genome of Chaenocephalus aceratus.</title>
        <authorList>
            <person name="Park H."/>
        </authorList>
    </citation>
    <scope>NUCLEOTIDE SEQUENCE</scope>
    <source>
        <strain evidence="1">KU_202001</strain>
    </source>
</reference>
<protein>
    <submittedName>
        <fullName evidence="1">Uncharacterized protein</fullName>
    </submittedName>
</protein>
<sequence>MAGGSQKKTCPNCNEQIYCGNQICPLCEHPQPKNVRLKKKMDKFQSQQKQWLSSKTKNRIKSHVLDDAALLLEKLHALGLKPLLLLAYPPTKQVPRASKTKVLMPMHAQLSTSAKTCLDNVEAIYKLMVADQEEHPDTPTPPQDPPNQLPDGSYILNLVPCDPSPITHNQQPQETADPPPNQAPSTHPPPNQAPSTHPPPNQAPSTHPPPNQAPSTHPPPNQAPSTHPPPNQAPSTHPPPNQAPITHPPPNQAPSTHPPPHQAPSTHPPPHQAPSTHPPPNQAPSTHPPPHQAPSTHPPPHQAPSTHPPPHQAPSTHPPPKPGSEHPPTTKPGSQHPPTTTPGSQHPPTTTPGSQHPPTTTPGSQHPPTTKPGSQHPPTITPGSNYAGTITPNPTNAAATLLSQPSRGVPCPQHNKDKEPKGGDGAPL</sequence>
<accession>A0ACB9XXH0</accession>
<organism evidence="1 2">
    <name type="scientific">Chaenocephalus aceratus</name>
    <name type="common">Blackfin icefish</name>
    <name type="synonym">Chaenichthys aceratus</name>
    <dbReference type="NCBI Taxonomy" id="36190"/>
    <lineage>
        <taxon>Eukaryota</taxon>
        <taxon>Metazoa</taxon>
        <taxon>Chordata</taxon>
        <taxon>Craniata</taxon>
        <taxon>Vertebrata</taxon>
        <taxon>Euteleostomi</taxon>
        <taxon>Actinopterygii</taxon>
        <taxon>Neopterygii</taxon>
        <taxon>Teleostei</taxon>
        <taxon>Neoteleostei</taxon>
        <taxon>Acanthomorphata</taxon>
        <taxon>Eupercaria</taxon>
        <taxon>Perciformes</taxon>
        <taxon>Notothenioidei</taxon>
        <taxon>Channichthyidae</taxon>
        <taxon>Chaenocephalus</taxon>
    </lineage>
</organism>
<evidence type="ECO:0000313" key="2">
    <source>
        <dbReference type="Proteomes" id="UP001057452"/>
    </source>
</evidence>
<keyword evidence="2" id="KW-1185">Reference proteome</keyword>
<gene>
    <name evidence="1" type="ORF">KUCAC02_001210</name>
</gene>
<comment type="caution">
    <text evidence="1">The sequence shown here is derived from an EMBL/GenBank/DDBJ whole genome shotgun (WGS) entry which is preliminary data.</text>
</comment>
<dbReference type="EMBL" id="CM043786">
    <property type="protein sequence ID" value="KAI4831681.1"/>
    <property type="molecule type" value="Genomic_DNA"/>
</dbReference>
<dbReference type="Proteomes" id="UP001057452">
    <property type="component" value="Chromosome 2"/>
</dbReference>
<evidence type="ECO:0000313" key="1">
    <source>
        <dbReference type="EMBL" id="KAI4831681.1"/>
    </source>
</evidence>
<proteinExistence type="predicted"/>